<dbReference type="SUPFAM" id="SSF141457">
    <property type="entry name" value="BH3618-like"/>
    <property type="match status" value="1"/>
</dbReference>
<keyword evidence="1" id="KW-0963">Cytoplasm</keyword>
<dbReference type="GO" id="GO:0006417">
    <property type="term" value="P:regulation of translation"/>
    <property type="evidence" value="ECO:0007669"/>
    <property type="project" value="UniProtKB-KW"/>
</dbReference>
<evidence type="ECO:0000313" key="2">
    <source>
        <dbReference type="EMBL" id="ALS24480.1"/>
    </source>
</evidence>
<dbReference type="RefSeq" id="WP_062410140.1">
    <property type="nucleotide sequence ID" value="NZ_BJCS01000011.1"/>
</dbReference>
<keyword evidence="1" id="KW-0810">Translation regulation</keyword>
<dbReference type="PANTHER" id="PTHR39190">
    <property type="entry name" value="FLAGELLAR ASSEMBLY FACTOR FLIW"/>
    <property type="match status" value="1"/>
</dbReference>
<dbReference type="OrthoDB" id="9801235at2"/>
<dbReference type="InterPro" id="IPR024046">
    <property type="entry name" value="Flagellar_assmbl_FliW_dom_sf"/>
</dbReference>
<organism evidence="2 3">
    <name type="scientific">Paenibacillus naphthalenovorans</name>
    <dbReference type="NCBI Taxonomy" id="162209"/>
    <lineage>
        <taxon>Bacteria</taxon>
        <taxon>Bacillati</taxon>
        <taxon>Bacillota</taxon>
        <taxon>Bacilli</taxon>
        <taxon>Bacillales</taxon>
        <taxon>Paenibacillaceae</taxon>
        <taxon>Paenibacillus</taxon>
    </lineage>
</organism>
<keyword evidence="1" id="KW-0143">Chaperone</keyword>
<dbReference type="NCBIfam" id="NF009793">
    <property type="entry name" value="PRK13285.1-1"/>
    <property type="match status" value="1"/>
</dbReference>
<dbReference type="GO" id="GO:0044780">
    <property type="term" value="P:bacterial-type flagellum assembly"/>
    <property type="evidence" value="ECO:0007669"/>
    <property type="project" value="UniProtKB-UniRule"/>
</dbReference>
<gene>
    <name evidence="1" type="primary">fliW</name>
    <name evidence="2" type="ORF">IJ22_41840</name>
</gene>
<dbReference type="EMBL" id="CP013652">
    <property type="protein sequence ID" value="ALS24480.1"/>
    <property type="molecule type" value="Genomic_DNA"/>
</dbReference>
<keyword evidence="2" id="KW-0969">Cilium</keyword>
<protein>
    <recommendedName>
        <fullName evidence="1">Flagellar assembly factor FliW</fullName>
    </recommendedName>
</protein>
<dbReference type="Gene3D" id="2.30.290.10">
    <property type="entry name" value="BH3618-like"/>
    <property type="match status" value="1"/>
</dbReference>
<reference evidence="2 3" key="2">
    <citation type="journal article" date="2016" name="Genome Announc.">
        <title>Complete Genome Sequences of Two Interactive Moderate Thermophiles, Paenibacillus napthalenovorans 32O-Y and Paenibacillus sp. 32O-W.</title>
        <authorList>
            <person name="Butler R.R.III."/>
            <person name="Wang J."/>
            <person name="Stark B.C."/>
            <person name="Pombert J.F."/>
        </authorList>
    </citation>
    <scope>NUCLEOTIDE SEQUENCE [LARGE SCALE GENOMIC DNA]</scope>
    <source>
        <strain evidence="2 3">32O-Y</strain>
    </source>
</reference>
<comment type="subcellular location">
    <subcellularLocation>
        <location evidence="1">Cytoplasm</location>
    </subcellularLocation>
</comment>
<dbReference type="InterPro" id="IPR003775">
    <property type="entry name" value="Flagellar_assembly_factor_FliW"/>
</dbReference>
<dbReference type="KEGG" id="pnp:IJ22_41840"/>
<name>A0A0U2M869_9BACL</name>
<comment type="function">
    <text evidence="1">Acts as an anti-CsrA protein, binds CsrA and prevents it from repressing translation of its target genes, one of which is flagellin. Binds to flagellin and participates in the assembly of the flagellum.</text>
</comment>
<comment type="similarity">
    <text evidence="1">Belongs to the FliW family.</text>
</comment>
<keyword evidence="3" id="KW-1185">Reference proteome</keyword>
<sequence>MMVSTLQFGQIVVEEDHIITFPQGLPGFEEYRQYVILQSEADEPFSFMQSVDNHNLSFVITNPFLFYPSYEFQLPESVEEELGIKDAKDLMIWSIITVSSDIENITINLLAPVIINMATKIGKQVILHNTPYKTKHRLVDSAANTVPSQMDGEPSC</sequence>
<dbReference type="PANTHER" id="PTHR39190:SF1">
    <property type="entry name" value="FLAGELLAR ASSEMBLY FACTOR FLIW"/>
    <property type="match status" value="1"/>
</dbReference>
<comment type="subunit">
    <text evidence="1">Interacts with translational regulator CsrA and flagellin(s).</text>
</comment>
<dbReference type="Proteomes" id="UP000061660">
    <property type="component" value="Chromosome"/>
</dbReference>
<dbReference type="STRING" id="162209.IJ22_41840"/>
<evidence type="ECO:0000313" key="3">
    <source>
        <dbReference type="Proteomes" id="UP000061660"/>
    </source>
</evidence>
<keyword evidence="2" id="KW-0282">Flagellum</keyword>
<keyword evidence="1" id="KW-1005">Bacterial flagellum biogenesis</keyword>
<dbReference type="HAMAP" id="MF_01185">
    <property type="entry name" value="FliW"/>
    <property type="match status" value="1"/>
</dbReference>
<accession>A0A0U2M869</accession>
<dbReference type="AlphaFoldDB" id="A0A0U2M869"/>
<keyword evidence="2" id="KW-0966">Cell projection</keyword>
<dbReference type="Pfam" id="PF02623">
    <property type="entry name" value="FliW"/>
    <property type="match status" value="1"/>
</dbReference>
<evidence type="ECO:0000256" key="1">
    <source>
        <dbReference type="HAMAP-Rule" id="MF_01185"/>
    </source>
</evidence>
<dbReference type="PATRIC" id="fig|162209.4.peg.4430"/>
<reference evidence="3" key="1">
    <citation type="submission" date="2015-12" db="EMBL/GenBank/DDBJ databases">
        <title>Complete genome sequences of two moderately thermophilic Paenibacillus species.</title>
        <authorList>
            <person name="Butler R.III."/>
            <person name="Wang J."/>
            <person name="Stark B.C."/>
            <person name="Pombert J.-F."/>
        </authorList>
    </citation>
    <scope>NUCLEOTIDE SEQUENCE [LARGE SCALE GENOMIC DNA]</scope>
    <source>
        <strain evidence="3">32O-Y</strain>
    </source>
</reference>
<proteinExistence type="inferred from homology"/>
<dbReference type="GO" id="GO:0005737">
    <property type="term" value="C:cytoplasm"/>
    <property type="evidence" value="ECO:0007669"/>
    <property type="project" value="UniProtKB-SubCell"/>
</dbReference>